<dbReference type="STRING" id="1095629.A0A0C9XG20"/>
<accession>A0A0C9XG20</accession>
<protein>
    <submittedName>
        <fullName evidence="1">Uncharacterized protein</fullName>
    </submittedName>
</protein>
<name>A0A0C9XG20_9AGAR</name>
<feature type="non-terminal residue" evidence="1">
    <location>
        <position position="1"/>
    </location>
</feature>
<reference evidence="2" key="2">
    <citation type="submission" date="2015-01" db="EMBL/GenBank/DDBJ databases">
        <title>Evolutionary Origins and Diversification of the Mycorrhizal Mutualists.</title>
        <authorList>
            <consortium name="DOE Joint Genome Institute"/>
            <consortium name="Mycorrhizal Genomics Consortium"/>
            <person name="Kohler A."/>
            <person name="Kuo A."/>
            <person name="Nagy L.G."/>
            <person name="Floudas D."/>
            <person name="Copeland A."/>
            <person name="Barry K.W."/>
            <person name="Cichocki N."/>
            <person name="Veneault-Fourrey C."/>
            <person name="LaButti K."/>
            <person name="Lindquist E.A."/>
            <person name="Lipzen A."/>
            <person name="Lundell T."/>
            <person name="Morin E."/>
            <person name="Murat C."/>
            <person name="Riley R."/>
            <person name="Ohm R."/>
            <person name="Sun H."/>
            <person name="Tunlid A."/>
            <person name="Henrissat B."/>
            <person name="Grigoriev I.V."/>
            <person name="Hibbett D.S."/>
            <person name="Martin F."/>
        </authorList>
    </citation>
    <scope>NUCLEOTIDE SEQUENCE [LARGE SCALE GENOMIC DNA]</scope>
    <source>
        <strain evidence="2">LaAM-08-1</strain>
    </source>
</reference>
<dbReference type="HOGENOM" id="CLU_006344_16_0_1"/>
<gene>
    <name evidence="1" type="ORF">K443DRAFT_109417</name>
</gene>
<evidence type="ECO:0000313" key="2">
    <source>
        <dbReference type="Proteomes" id="UP000054477"/>
    </source>
</evidence>
<dbReference type="AlphaFoldDB" id="A0A0C9XG20"/>
<organism evidence="1 2">
    <name type="scientific">Laccaria amethystina LaAM-08-1</name>
    <dbReference type="NCBI Taxonomy" id="1095629"/>
    <lineage>
        <taxon>Eukaryota</taxon>
        <taxon>Fungi</taxon>
        <taxon>Dikarya</taxon>
        <taxon>Basidiomycota</taxon>
        <taxon>Agaricomycotina</taxon>
        <taxon>Agaricomycetes</taxon>
        <taxon>Agaricomycetidae</taxon>
        <taxon>Agaricales</taxon>
        <taxon>Agaricineae</taxon>
        <taxon>Hydnangiaceae</taxon>
        <taxon>Laccaria</taxon>
    </lineage>
</organism>
<reference evidence="1 2" key="1">
    <citation type="submission" date="2014-04" db="EMBL/GenBank/DDBJ databases">
        <authorList>
            <consortium name="DOE Joint Genome Institute"/>
            <person name="Kuo A."/>
            <person name="Kohler A."/>
            <person name="Nagy L.G."/>
            <person name="Floudas D."/>
            <person name="Copeland A."/>
            <person name="Barry K.W."/>
            <person name="Cichocki N."/>
            <person name="Veneault-Fourrey C."/>
            <person name="LaButti K."/>
            <person name="Lindquist E.A."/>
            <person name="Lipzen A."/>
            <person name="Lundell T."/>
            <person name="Morin E."/>
            <person name="Murat C."/>
            <person name="Sun H."/>
            <person name="Tunlid A."/>
            <person name="Henrissat B."/>
            <person name="Grigoriev I.V."/>
            <person name="Hibbett D.S."/>
            <person name="Martin F."/>
            <person name="Nordberg H.P."/>
            <person name="Cantor M.N."/>
            <person name="Hua S.X."/>
        </authorList>
    </citation>
    <scope>NUCLEOTIDE SEQUENCE [LARGE SCALE GENOMIC DNA]</scope>
    <source>
        <strain evidence="1 2">LaAM-08-1</strain>
    </source>
</reference>
<sequence>ECIWSTPSWQKQGPRRDCASVVEDQDKLGMKGMSVIQVKLLFSFDYDGKMYPCALVHWFKRVGASPDSETGMWKVQPETYRNGQHIVSILHLNTFLHSAHLLPVFGQDVLPFDFHFSYSLNAFELYYVNKYADHHSHEICF</sequence>
<proteinExistence type="predicted"/>
<dbReference type="EMBL" id="KN838768">
    <property type="protein sequence ID" value="KIJ95067.1"/>
    <property type="molecule type" value="Genomic_DNA"/>
</dbReference>
<keyword evidence="2" id="KW-1185">Reference proteome</keyword>
<dbReference type="Proteomes" id="UP000054477">
    <property type="component" value="Unassembled WGS sequence"/>
</dbReference>
<evidence type="ECO:0000313" key="1">
    <source>
        <dbReference type="EMBL" id="KIJ95067.1"/>
    </source>
</evidence>
<dbReference type="OrthoDB" id="3187773at2759"/>